<comment type="caution">
    <text evidence="2">The sequence shown here is derived from an EMBL/GenBank/DDBJ whole genome shotgun (WGS) entry which is preliminary data.</text>
</comment>
<evidence type="ECO:0000313" key="2">
    <source>
        <dbReference type="EMBL" id="RWS18605.1"/>
    </source>
</evidence>
<organism evidence="2 3">
    <name type="scientific">Leptotrombidium deliense</name>
    <dbReference type="NCBI Taxonomy" id="299467"/>
    <lineage>
        <taxon>Eukaryota</taxon>
        <taxon>Metazoa</taxon>
        <taxon>Ecdysozoa</taxon>
        <taxon>Arthropoda</taxon>
        <taxon>Chelicerata</taxon>
        <taxon>Arachnida</taxon>
        <taxon>Acari</taxon>
        <taxon>Acariformes</taxon>
        <taxon>Trombidiformes</taxon>
        <taxon>Prostigmata</taxon>
        <taxon>Anystina</taxon>
        <taxon>Parasitengona</taxon>
        <taxon>Trombiculoidea</taxon>
        <taxon>Trombiculidae</taxon>
        <taxon>Leptotrombidium</taxon>
    </lineage>
</organism>
<dbReference type="AlphaFoldDB" id="A0A443RTT5"/>
<dbReference type="Gene3D" id="3.10.100.10">
    <property type="entry name" value="Mannose-Binding Protein A, subunit A"/>
    <property type="match status" value="1"/>
</dbReference>
<dbReference type="Proteomes" id="UP000288716">
    <property type="component" value="Unassembled WGS sequence"/>
</dbReference>
<sequence>MTVFEDYDKFAELSKITSTDFHYKDFLRLHTLKLSIRKLLIFVGILKLCTAFNCEKGWFRLHEKCYWKKDVRVTRDENLRICKEMAADLVLIASEEERNFISQITGQQHYWLSTQIGDVIAKSSDDKNPQKFHLWIGAPQYFPQTTKQDFSDTDSKSNCTSFYNGQR</sequence>
<dbReference type="OrthoDB" id="6337382at2759"/>
<dbReference type="InterPro" id="IPR016187">
    <property type="entry name" value="CTDL_fold"/>
</dbReference>
<accession>A0A443RTT5</accession>
<keyword evidence="3" id="KW-1185">Reference proteome</keyword>
<name>A0A443RTT5_9ACAR</name>
<dbReference type="InterPro" id="IPR001304">
    <property type="entry name" value="C-type_lectin-like"/>
</dbReference>
<dbReference type="InterPro" id="IPR016186">
    <property type="entry name" value="C-type_lectin-like/link_sf"/>
</dbReference>
<dbReference type="VEuPathDB" id="VectorBase:LDEU013435"/>
<reference evidence="2 3" key="1">
    <citation type="journal article" date="2018" name="Gigascience">
        <title>Genomes of trombidid mites reveal novel predicted allergens and laterally-transferred genes associated with secondary metabolism.</title>
        <authorList>
            <person name="Dong X."/>
            <person name="Chaisiri K."/>
            <person name="Xia D."/>
            <person name="Armstrong S.D."/>
            <person name="Fang Y."/>
            <person name="Donnelly M.J."/>
            <person name="Kadowaki T."/>
            <person name="McGarry J.W."/>
            <person name="Darby A.C."/>
            <person name="Makepeace B.L."/>
        </authorList>
    </citation>
    <scope>NUCLEOTIDE SEQUENCE [LARGE SCALE GENOMIC DNA]</scope>
    <source>
        <strain evidence="2">UoL-UT</strain>
    </source>
</reference>
<proteinExistence type="predicted"/>
<evidence type="ECO:0000313" key="3">
    <source>
        <dbReference type="Proteomes" id="UP000288716"/>
    </source>
</evidence>
<gene>
    <name evidence="2" type="ORF">B4U80_14587</name>
</gene>
<feature type="domain" description="C-type lectin" evidence="1">
    <location>
        <begin position="76"/>
        <end position="162"/>
    </location>
</feature>
<dbReference type="SUPFAM" id="SSF56436">
    <property type="entry name" value="C-type lectin-like"/>
    <property type="match status" value="1"/>
</dbReference>
<protein>
    <recommendedName>
        <fullName evidence="1">C-type lectin domain-containing protein</fullName>
    </recommendedName>
</protein>
<evidence type="ECO:0000259" key="1">
    <source>
        <dbReference type="Pfam" id="PF00059"/>
    </source>
</evidence>
<dbReference type="Pfam" id="PF00059">
    <property type="entry name" value="Lectin_C"/>
    <property type="match status" value="1"/>
</dbReference>
<dbReference type="EMBL" id="NCKV01037189">
    <property type="protein sequence ID" value="RWS18605.1"/>
    <property type="molecule type" value="Genomic_DNA"/>
</dbReference>
<feature type="non-terminal residue" evidence="2">
    <location>
        <position position="167"/>
    </location>
</feature>